<feature type="region of interest" description="Disordered" evidence="6">
    <location>
        <begin position="216"/>
        <end position="241"/>
    </location>
</feature>
<dbReference type="PANTHER" id="PTHR12083:SF9">
    <property type="entry name" value="BIFUNCTIONAL POLYNUCLEOTIDE PHOSPHATASE_KINASE"/>
    <property type="match status" value="1"/>
</dbReference>
<dbReference type="Gene3D" id="3.30.1740.10">
    <property type="entry name" value="Zinc finger, PARP-type"/>
    <property type="match status" value="2"/>
</dbReference>
<dbReference type="PROSITE" id="PS50064">
    <property type="entry name" value="ZF_PARP_2"/>
    <property type="match status" value="2"/>
</dbReference>
<dbReference type="GO" id="GO:0003690">
    <property type="term" value="F:double-stranded DNA binding"/>
    <property type="evidence" value="ECO:0007669"/>
    <property type="project" value="TreeGrafter"/>
</dbReference>
<protein>
    <recommendedName>
        <fullName evidence="7">PARP-type domain-containing protein</fullName>
    </recommendedName>
</protein>
<proteinExistence type="predicted"/>
<dbReference type="AlphaFoldDB" id="A0A8B6FDX7"/>
<gene>
    <name evidence="8" type="ORF">MGAL_10B084903</name>
</gene>
<dbReference type="InterPro" id="IPR036957">
    <property type="entry name" value="Znf_PARP_sf"/>
</dbReference>
<organism evidence="8 9">
    <name type="scientific">Mytilus galloprovincialis</name>
    <name type="common">Mediterranean mussel</name>
    <dbReference type="NCBI Taxonomy" id="29158"/>
    <lineage>
        <taxon>Eukaryota</taxon>
        <taxon>Metazoa</taxon>
        <taxon>Spiralia</taxon>
        <taxon>Lophotrochozoa</taxon>
        <taxon>Mollusca</taxon>
        <taxon>Bivalvia</taxon>
        <taxon>Autobranchia</taxon>
        <taxon>Pteriomorphia</taxon>
        <taxon>Mytilida</taxon>
        <taxon>Mytiloidea</taxon>
        <taxon>Mytilidae</taxon>
        <taxon>Mytilinae</taxon>
        <taxon>Mytilus</taxon>
    </lineage>
</organism>
<feature type="domain" description="PARP-type" evidence="7">
    <location>
        <begin position="25"/>
        <end position="109"/>
    </location>
</feature>
<dbReference type="SMART" id="SM01336">
    <property type="entry name" value="zf-PARP"/>
    <property type="match status" value="2"/>
</dbReference>
<evidence type="ECO:0000256" key="3">
    <source>
        <dbReference type="ARBA" id="ARBA00022771"/>
    </source>
</evidence>
<dbReference type="GO" id="GO:0046403">
    <property type="term" value="F:polynucleotide 3'-phosphatase activity"/>
    <property type="evidence" value="ECO:0007669"/>
    <property type="project" value="TreeGrafter"/>
</dbReference>
<evidence type="ECO:0000259" key="7">
    <source>
        <dbReference type="PROSITE" id="PS50064"/>
    </source>
</evidence>
<dbReference type="Pfam" id="PF00645">
    <property type="entry name" value="zf-PARP"/>
    <property type="match status" value="2"/>
</dbReference>
<keyword evidence="2" id="KW-0479">Metal-binding</keyword>
<evidence type="ECO:0000313" key="9">
    <source>
        <dbReference type="Proteomes" id="UP000596742"/>
    </source>
</evidence>
<dbReference type="GO" id="GO:0046404">
    <property type="term" value="F:ATP-dependent polydeoxyribonucleotide 5'-hydroxyl-kinase activity"/>
    <property type="evidence" value="ECO:0007669"/>
    <property type="project" value="TreeGrafter"/>
</dbReference>
<keyword evidence="4" id="KW-0862">Zinc</keyword>
<dbReference type="Proteomes" id="UP000596742">
    <property type="component" value="Unassembled WGS sequence"/>
</dbReference>
<keyword evidence="3" id="KW-0863">Zinc-finger</keyword>
<dbReference type="GO" id="GO:0008270">
    <property type="term" value="F:zinc ion binding"/>
    <property type="evidence" value="ECO:0007669"/>
    <property type="project" value="UniProtKB-KW"/>
</dbReference>
<dbReference type="OrthoDB" id="429950at2759"/>
<feature type="domain" description="PARP-type" evidence="7">
    <location>
        <begin position="130"/>
        <end position="213"/>
    </location>
</feature>
<feature type="compositionally biased region" description="Basic and acidic residues" evidence="6">
    <location>
        <begin position="216"/>
        <end position="231"/>
    </location>
</feature>
<sequence length="241" mass="26518">MHCVLPNTCCIALVVYFEKMASEPMSAEYAKSAKSACKGCMKNIAKGELRIGFVGKANFGTTAWYHYDCIWKNYENLKSIDSSKTTKSIVLGYSDLKEDEKTKLDADLPKYCKEAAEKAVAAAKERPLPMATEYAKSAKSSCKGCSKGIDKGALRVGFTGKANFGATAWYHYDCIWKDNENLKSIDCSKAAEKIIKGYSDLQDKDQDKLEADLLKHCSKPPAEKRKSDASKDGPTAAKKSK</sequence>
<reference evidence="8" key="1">
    <citation type="submission" date="2018-11" db="EMBL/GenBank/DDBJ databases">
        <authorList>
            <person name="Alioto T."/>
            <person name="Alioto T."/>
        </authorList>
    </citation>
    <scope>NUCLEOTIDE SEQUENCE</scope>
</reference>
<dbReference type="PANTHER" id="PTHR12083">
    <property type="entry name" value="BIFUNCTIONAL POLYNUCLEOTIDE PHOSPHATASE/KINASE"/>
    <property type="match status" value="1"/>
</dbReference>
<accession>A0A8B6FDX7</accession>
<dbReference type="GO" id="GO:0005634">
    <property type="term" value="C:nucleus"/>
    <property type="evidence" value="ECO:0007669"/>
    <property type="project" value="UniProtKB-SubCell"/>
</dbReference>
<keyword evidence="5" id="KW-0539">Nucleus</keyword>
<comment type="caution">
    <text evidence="8">The sequence shown here is derived from an EMBL/GenBank/DDBJ whole genome shotgun (WGS) entry which is preliminary data.</text>
</comment>
<evidence type="ECO:0000256" key="1">
    <source>
        <dbReference type="ARBA" id="ARBA00004123"/>
    </source>
</evidence>
<evidence type="ECO:0000256" key="2">
    <source>
        <dbReference type="ARBA" id="ARBA00022723"/>
    </source>
</evidence>
<evidence type="ECO:0000256" key="6">
    <source>
        <dbReference type="SAM" id="MobiDB-lite"/>
    </source>
</evidence>
<dbReference type="EMBL" id="UYJE01006596">
    <property type="protein sequence ID" value="VDI47339.1"/>
    <property type="molecule type" value="Genomic_DNA"/>
</dbReference>
<evidence type="ECO:0000256" key="4">
    <source>
        <dbReference type="ARBA" id="ARBA00022833"/>
    </source>
</evidence>
<dbReference type="GO" id="GO:0006281">
    <property type="term" value="P:DNA repair"/>
    <property type="evidence" value="ECO:0007669"/>
    <property type="project" value="TreeGrafter"/>
</dbReference>
<name>A0A8B6FDX7_MYTGA</name>
<evidence type="ECO:0000313" key="8">
    <source>
        <dbReference type="EMBL" id="VDI47339.1"/>
    </source>
</evidence>
<dbReference type="InterPro" id="IPR001510">
    <property type="entry name" value="Znf_PARP"/>
</dbReference>
<keyword evidence="9" id="KW-1185">Reference proteome</keyword>
<comment type="subcellular location">
    <subcellularLocation>
        <location evidence="1">Nucleus</location>
    </subcellularLocation>
</comment>
<dbReference type="SUPFAM" id="SSF57716">
    <property type="entry name" value="Glucocorticoid receptor-like (DNA-binding domain)"/>
    <property type="match status" value="2"/>
</dbReference>
<evidence type="ECO:0000256" key="5">
    <source>
        <dbReference type="ARBA" id="ARBA00023242"/>
    </source>
</evidence>